<protein>
    <submittedName>
        <fullName evidence="3">Uncharacterized protein</fullName>
    </submittedName>
</protein>
<comment type="caution">
    <text evidence="3">The sequence shown here is derived from an EMBL/GenBank/DDBJ whole genome shotgun (WGS) entry which is preliminary data.</text>
</comment>
<sequence length="163" mass="16786">MPPITGDELVHAQLANAESGQISTSSYPYKLLRALNSTKSTGKAYLDNNGGGNVLFDGGGWGNTGPVIYETAPTHQGLGAGGIVGIVFGALLVAGAAIAVIKYRKKHGLHGDGGPGLIEKWRAKLLGAKGHGEEKAGSELGTVAPAPDHYAHRSRSRGRSTYG</sequence>
<keyword evidence="4" id="KW-1185">Reference proteome</keyword>
<feature type="region of interest" description="Disordered" evidence="1">
    <location>
        <begin position="133"/>
        <end position="163"/>
    </location>
</feature>
<proteinExistence type="predicted"/>
<keyword evidence="2" id="KW-0472">Membrane</keyword>
<keyword evidence="2" id="KW-1133">Transmembrane helix</keyword>
<evidence type="ECO:0000313" key="4">
    <source>
        <dbReference type="Proteomes" id="UP000664521"/>
    </source>
</evidence>
<feature type="compositionally biased region" description="Basic residues" evidence="1">
    <location>
        <begin position="152"/>
        <end position="163"/>
    </location>
</feature>
<gene>
    <name evidence="3" type="ORF">HETSPECPRED_008937</name>
</gene>
<name>A0A8H3EUV4_9LECA</name>
<keyword evidence="2" id="KW-0812">Transmembrane</keyword>
<evidence type="ECO:0000256" key="2">
    <source>
        <dbReference type="SAM" id="Phobius"/>
    </source>
</evidence>
<evidence type="ECO:0000256" key="1">
    <source>
        <dbReference type="SAM" id="MobiDB-lite"/>
    </source>
</evidence>
<reference evidence="3" key="1">
    <citation type="submission" date="2021-03" db="EMBL/GenBank/DDBJ databases">
        <authorList>
            <person name="Tagirdzhanova G."/>
        </authorList>
    </citation>
    <scope>NUCLEOTIDE SEQUENCE</scope>
</reference>
<organism evidence="3 4">
    <name type="scientific">Heterodermia speciosa</name>
    <dbReference type="NCBI Taxonomy" id="116794"/>
    <lineage>
        <taxon>Eukaryota</taxon>
        <taxon>Fungi</taxon>
        <taxon>Dikarya</taxon>
        <taxon>Ascomycota</taxon>
        <taxon>Pezizomycotina</taxon>
        <taxon>Lecanoromycetes</taxon>
        <taxon>OSLEUM clade</taxon>
        <taxon>Lecanoromycetidae</taxon>
        <taxon>Caliciales</taxon>
        <taxon>Physciaceae</taxon>
        <taxon>Heterodermia</taxon>
    </lineage>
</organism>
<accession>A0A8H3EUV4</accession>
<dbReference type="AlphaFoldDB" id="A0A8H3EUV4"/>
<evidence type="ECO:0000313" key="3">
    <source>
        <dbReference type="EMBL" id="CAF9909306.1"/>
    </source>
</evidence>
<dbReference type="EMBL" id="CAJPDS010000007">
    <property type="protein sequence ID" value="CAF9909306.1"/>
    <property type="molecule type" value="Genomic_DNA"/>
</dbReference>
<dbReference type="Proteomes" id="UP000664521">
    <property type="component" value="Unassembled WGS sequence"/>
</dbReference>
<feature type="transmembrane region" description="Helical" evidence="2">
    <location>
        <begin position="78"/>
        <end position="101"/>
    </location>
</feature>